<keyword evidence="2" id="KW-1185">Reference proteome</keyword>
<name>A0ABT2PKC7_9BURK</name>
<evidence type="ECO:0000313" key="2">
    <source>
        <dbReference type="Proteomes" id="UP001525968"/>
    </source>
</evidence>
<dbReference type="EMBL" id="JAODYH010000004">
    <property type="protein sequence ID" value="MCT9810926.1"/>
    <property type="molecule type" value="Genomic_DNA"/>
</dbReference>
<reference evidence="1 2" key="1">
    <citation type="submission" date="2022-09" db="EMBL/GenBank/DDBJ databases">
        <title>Draft genome of isolate Be4.</title>
        <authorList>
            <person name="Sanchez-Castro I."/>
            <person name="Martinez-Rodriguez P."/>
            <person name="Descostes M."/>
            <person name="Merroun M."/>
        </authorList>
    </citation>
    <scope>NUCLEOTIDE SEQUENCE [LARGE SCALE GENOMIC DNA]</scope>
    <source>
        <strain evidence="1 2">Be4</strain>
    </source>
</reference>
<organism evidence="1 2">
    <name type="scientific">Acidovorax bellezanensis</name>
    <dbReference type="NCBI Taxonomy" id="2976702"/>
    <lineage>
        <taxon>Bacteria</taxon>
        <taxon>Pseudomonadati</taxon>
        <taxon>Pseudomonadota</taxon>
        <taxon>Betaproteobacteria</taxon>
        <taxon>Burkholderiales</taxon>
        <taxon>Comamonadaceae</taxon>
        <taxon>Acidovorax</taxon>
    </lineage>
</organism>
<proteinExistence type="predicted"/>
<evidence type="ECO:0000313" key="1">
    <source>
        <dbReference type="EMBL" id="MCT9810926.1"/>
    </source>
</evidence>
<comment type="caution">
    <text evidence="1">The sequence shown here is derived from an EMBL/GenBank/DDBJ whole genome shotgun (WGS) entry which is preliminary data.</text>
</comment>
<protein>
    <recommendedName>
        <fullName evidence="3">PLD phosphodiesterase domain-containing protein</fullName>
    </recommendedName>
</protein>
<dbReference type="Proteomes" id="UP001525968">
    <property type="component" value="Unassembled WGS sequence"/>
</dbReference>
<gene>
    <name evidence="1" type="ORF">N0K08_09785</name>
</gene>
<dbReference type="RefSeq" id="WP_261500077.1">
    <property type="nucleotide sequence ID" value="NZ_JAODYH010000004.1"/>
</dbReference>
<sequence>MPTERYNLETLFTPPPGEHGTHALLCGLSADVPVLQRALAAFTCETPVERQASGLVRSLLLLDASSRRIPPTAVPGLLHLAPCVAAAWQKRTTLLHAKVALLGFGASRYAETTRWRLIVSTGNWTEATWSRQAQIDFFWKTEWAADDADGDQALVDVAAAFDFFQRLLSGLYGDHLDKLETQPLAIDWLDAWRIRLSKAVKRIIKPPVAQFVHSLSTPLATQIRERFPTDGINTLVAGSGFFEQAVTGSSSQPEVLHELEKLGRPGTRYLVFNTSQAGQLANWIGKRKLKDGHLGKWHLCKPCDPLQKGKAPGRSLLHAKYVAGLGPVRSGSSKVGFLYIGSGNLSRRGYMNAARLGRRGSRAPSGALGNVEAGAVLIDGGKVNEVWKRLACGAFATNADIAAAITDDGEPLFTPADPPPLLLARYLHEDAAGPSRLLLERSAVAAQPLWIQVADGDWIAAAADASSVPWPSPVAPTVLRVRSTSADGTQQEWEVPVFSADGLFCRRPMPQVPFGSVLKALLAFPAPPPLETDYDDEDIDDGGGAKSRGALKASPYPLRSLAAMIEAIADRNEAVTREEFPYWLGQLRVLLLEQTADADRQGMMELGVDLFDALLEPGFTPAWLAGEPALQAQYSAVVDQLRAGWCATSGG</sequence>
<evidence type="ECO:0008006" key="3">
    <source>
        <dbReference type="Google" id="ProtNLM"/>
    </source>
</evidence>
<accession>A0ABT2PKC7</accession>